<evidence type="ECO:0000313" key="3">
    <source>
        <dbReference type="Proteomes" id="UP000230002"/>
    </source>
</evidence>
<accession>A0A2G8SMF8</accession>
<organism evidence="2 3">
    <name type="scientific">Ganoderma sinense ZZ0214-1</name>
    <dbReference type="NCBI Taxonomy" id="1077348"/>
    <lineage>
        <taxon>Eukaryota</taxon>
        <taxon>Fungi</taxon>
        <taxon>Dikarya</taxon>
        <taxon>Basidiomycota</taxon>
        <taxon>Agaricomycotina</taxon>
        <taxon>Agaricomycetes</taxon>
        <taxon>Polyporales</taxon>
        <taxon>Polyporaceae</taxon>
        <taxon>Ganoderma</taxon>
    </lineage>
</organism>
<dbReference type="OrthoDB" id="4062651at2759"/>
<dbReference type="InterPro" id="IPR000719">
    <property type="entry name" value="Prot_kinase_dom"/>
</dbReference>
<name>A0A2G8SMF8_9APHY</name>
<comment type="caution">
    <text evidence="2">The sequence shown here is derived from an EMBL/GenBank/DDBJ whole genome shotgun (WGS) entry which is preliminary data.</text>
</comment>
<dbReference type="PROSITE" id="PS50011">
    <property type="entry name" value="PROTEIN_KINASE_DOM"/>
    <property type="match status" value="1"/>
</dbReference>
<dbReference type="Proteomes" id="UP000230002">
    <property type="component" value="Unassembled WGS sequence"/>
</dbReference>
<gene>
    <name evidence="2" type="ORF">GSI_02545</name>
</gene>
<evidence type="ECO:0000313" key="2">
    <source>
        <dbReference type="EMBL" id="PIL34758.1"/>
    </source>
</evidence>
<dbReference type="GO" id="GO:0005524">
    <property type="term" value="F:ATP binding"/>
    <property type="evidence" value="ECO:0007669"/>
    <property type="project" value="InterPro"/>
</dbReference>
<dbReference type="Pfam" id="PF07714">
    <property type="entry name" value="PK_Tyr_Ser-Thr"/>
    <property type="match status" value="1"/>
</dbReference>
<evidence type="ECO:0000259" key="1">
    <source>
        <dbReference type="PROSITE" id="PS50011"/>
    </source>
</evidence>
<feature type="domain" description="Protein kinase" evidence="1">
    <location>
        <begin position="1"/>
        <end position="296"/>
    </location>
</feature>
<dbReference type="InterPro" id="IPR011009">
    <property type="entry name" value="Kinase-like_dom_sf"/>
</dbReference>
<dbReference type="Gene3D" id="1.10.510.10">
    <property type="entry name" value="Transferase(Phosphotransferase) domain 1"/>
    <property type="match status" value="1"/>
</dbReference>
<dbReference type="InterPro" id="IPR001245">
    <property type="entry name" value="Ser-Thr/Tyr_kinase_cat_dom"/>
</dbReference>
<proteinExistence type="predicted"/>
<sequence>MSDFPDYLKVPESLKSHPELVKRGIALDYSLNIGSVYATAVLKPPYFVVKVLNPANEEEAITDRLQHDPSPRNHLIPCEIIRSDRSLLVMPYVREIDSPILRHSSPFMRLCVLLKLFHQIAEGVDHLHRLRIAHIDLCFGNVMVAIDETEREHPRTTAGRVYIIDFDRSRQLDLGPGRQLPIELPSTQCKPPLNMKSFDPYSWDVYCMGKLFEQLTQEAFCLHSGPPWFLKKLCKWVIGDERGCSGVCRCRPTARRVALIFSVVRFAAGLLEILGKRVAAVRSFFVCSRPPSPALA</sequence>
<dbReference type="EMBL" id="AYKW01000004">
    <property type="protein sequence ID" value="PIL34758.1"/>
    <property type="molecule type" value="Genomic_DNA"/>
</dbReference>
<dbReference type="SUPFAM" id="SSF56112">
    <property type="entry name" value="Protein kinase-like (PK-like)"/>
    <property type="match status" value="1"/>
</dbReference>
<protein>
    <recommendedName>
        <fullName evidence="1">Protein kinase domain-containing protein</fullName>
    </recommendedName>
</protein>
<reference evidence="2 3" key="1">
    <citation type="journal article" date="2015" name="Sci. Rep.">
        <title>Chromosome-level genome map provides insights into diverse defense mechanisms in the medicinal fungus Ganoderma sinense.</title>
        <authorList>
            <person name="Zhu Y."/>
            <person name="Xu J."/>
            <person name="Sun C."/>
            <person name="Zhou S."/>
            <person name="Xu H."/>
            <person name="Nelson D.R."/>
            <person name="Qian J."/>
            <person name="Song J."/>
            <person name="Luo H."/>
            <person name="Xiang L."/>
            <person name="Li Y."/>
            <person name="Xu Z."/>
            <person name="Ji A."/>
            <person name="Wang L."/>
            <person name="Lu S."/>
            <person name="Hayward A."/>
            <person name="Sun W."/>
            <person name="Li X."/>
            <person name="Schwartz D.C."/>
            <person name="Wang Y."/>
            <person name="Chen S."/>
        </authorList>
    </citation>
    <scope>NUCLEOTIDE SEQUENCE [LARGE SCALE GENOMIC DNA]</scope>
    <source>
        <strain evidence="2 3">ZZ0214-1</strain>
    </source>
</reference>
<dbReference type="GO" id="GO:0004672">
    <property type="term" value="F:protein kinase activity"/>
    <property type="evidence" value="ECO:0007669"/>
    <property type="project" value="InterPro"/>
</dbReference>
<keyword evidence="3" id="KW-1185">Reference proteome</keyword>
<dbReference type="AlphaFoldDB" id="A0A2G8SMF8"/>